<name>A0ACD1IEA3_9EURO</name>
<proteinExistence type="predicted"/>
<evidence type="ECO:0000313" key="1">
    <source>
        <dbReference type="EMBL" id="RAK88681.1"/>
    </source>
</evidence>
<keyword evidence="2" id="KW-1185">Reference proteome</keyword>
<dbReference type="EMBL" id="KZ824550">
    <property type="protein sequence ID" value="RAK88681.1"/>
    <property type="molecule type" value="Genomic_DNA"/>
</dbReference>
<accession>A0ACD1IEA3</accession>
<gene>
    <name evidence="1" type="ORF">BO79DRAFT_148157</name>
</gene>
<organism evidence="1 2">
    <name type="scientific">Aspergillus costaricaensis CBS 115574</name>
    <dbReference type="NCBI Taxonomy" id="1448317"/>
    <lineage>
        <taxon>Eukaryota</taxon>
        <taxon>Fungi</taxon>
        <taxon>Dikarya</taxon>
        <taxon>Ascomycota</taxon>
        <taxon>Pezizomycotina</taxon>
        <taxon>Eurotiomycetes</taxon>
        <taxon>Eurotiomycetidae</taxon>
        <taxon>Eurotiales</taxon>
        <taxon>Aspergillaceae</taxon>
        <taxon>Aspergillus</taxon>
        <taxon>Aspergillus subgen. Circumdati</taxon>
    </lineage>
</organism>
<reference evidence="1" key="1">
    <citation type="submission" date="2018-02" db="EMBL/GenBank/DDBJ databases">
        <title>The genomes of Aspergillus section Nigri reveals drivers in fungal speciation.</title>
        <authorList>
            <consortium name="DOE Joint Genome Institute"/>
            <person name="Vesth T.C."/>
            <person name="Nybo J."/>
            <person name="Theobald S."/>
            <person name="Brandl J."/>
            <person name="Frisvad J.C."/>
            <person name="Nielsen K.F."/>
            <person name="Lyhne E.K."/>
            <person name="Kogle M.E."/>
            <person name="Kuo A."/>
            <person name="Riley R."/>
            <person name="Clum A."/>
            <person name="Nolan M."/>
            <person name="Lipzen A."/>
            <person name="Salamov A."/>
            <person name="Henrissat B."/>
            <person name="Wiebenga A."/>
            <person name="De vries R.P."/>
            <person name="Grigoriev I.V."/>
            <person name="Mortensen U.H."/>
            <person name="Andersen M.R."/>
            <person name="Baker S.E."/>
        </authorList>
    </citation>
    <scope>NUCLEOTIDE SEQUENCE</scope>
    <source>
        <strain evidence="1">CBS 115574</strain>
    </source>
</reference>
<protein>
    <submittedName>
        <fullName evidence="1">Uncharacterized protein</fullName>
    </submittedName>
</protein>
<dbReference type="Proteomes" id="UP000249748">
    <property type="component" value="Unassembled WGS sequence"/>
</dbReference>
<evidence type="ECO:0000313" key="2">
    <source>
        <dbReference type="Proteomes" id="UP000249748"/>
    </source>
</evidence>
<sequence>VWVKELLQCPRYSKYGALSTSASYTITQTSSMLGTCWERRAGNLLTTGTGALDSRSRPGTPVRNDDHPKYFCRCAEIAKDLDLEALKYREERKNGKGLDFLTTGDVSGFPACLLSAR</sequence>
<feature type="non-terminal residue" evidence="1">
    <location>
        <position position="1"/>
    </location>
</feature>